<evidence type="ECO:0000256" key="1">
    <source>
        <dbReference type="SAM" id="Phobius"/>
    </source>
</evidence>
<protein>
    <submittedName>
        <fullName evidence="2">Uncharacterized protein</fullName>
    </submittedName>
</protein>
<dbReference type="RefSeq" id="WP_149923723.1">
    <property type="nucleotide sequence ID" value="NZ_CAUFJA010000004.1"/>
</dbReference>
<proteinExistence type="predicted"/>
<evidence type="ECO:0000313" key="3">
    <source>
        <dbReference type="EMBL" id="KAA5257154.1"/>
    </source>
</evidence>
<feature type="transmembrane region" description="Helical" evidence="1">
    <location>
        <begin position="57"/>
        <end position="74"/>
    </location>
</feature>
<dbReference type="EMBL" id="VWAK01000018">
    <property type="protein sequence ID" value="KAA5229851.1"/>
    <property type="molecule type" value="Genomic_DNA"/>
</dbReference>
<name>A0A7J4YN52_9BACE</name>
<reference evidence="4 5" key="1">
    <citation type="journal article" date="2019" name="Nat. Med.">
        <title>A library of human gut bacterial isolates paired with longitudinal multiomics data enables mechanistic microbiome research.</title>
        <authorList>
            <person name="Poyet M."/>
            <person name="Groussin M."/>
            <person name="Gibbons S.M."/>
            <person name="Avila-Pacheco J."/>
            <person name="Jiang X."/>
            <person name="Kearney S.M."/>
            <person name="Perrotta A.R."/>
            <person name="Berdy B."/>
            <person name="Zhao S."/>
            <person name="Lieberman T.D."/>
            <person name="Swanson P.K."/>
            <person name="Smith M."/>
            <person name="Roesemann S."/>
            <person name="Alexander J.E."/>
            <person name="Rich S.A."/>
            <person name="Livny J."/>
            <person name="Vlamakis H."/>
            <person name="Clish C."/>
            <person name="Bullock K."/>
            <person name="Deik A."/>
            <person name="Scott J."/>
            <person name="Pierce K.A."/>
            <person name="Xavier R.J."/>
            <person name="Alm E.J."/>
        </authorList>
    </citation>
    <scope>NUCLEOTIDE SEQUENCE [LARGE SCALE GENOMIC DNA]</scope>
    <source>
        <strain evidence="3 5">BIOML-A2</strain>
        <strain evidence="2 4">BIOML-A6</strain>
    </source>
</reference>
<accession>A0A7J4YN52</accession>
<evidence type="ECO:0000313" key="2">
    <source>
        <dbReference type="EMBL" id="KAA5229851.1"/>
    </source>
</evidence>
<organism evidence="2 4">
    <name type="scientific">Bacteroides finegoldii</name>
    <dbReference type="NCBI Taxonomy" id="338188"/>
    <lineage>
        <taxon>Bacteria</taxon>
        <taxon>Pseudomonadati</taxon>
        <taxon>Bacteroidota</taxon>
        <taxon>Bacteroidia</taxon>
        <taxon>Bacteroidales</taxon>
        <taxon>Bacteroidaceae</taxon>
        <taxon>Bacteroides</taxon>
    </lineage>
</organism>
<comment type="caution">
    <text evidence="2">The sequence shown here is derived from an EMBL/GenBank/DDBJ whole genome shotgun (WGS) entry which is preliminary data.</text>
</comment>
<keyword evidence="5" id="KW-1185">Reference proteome</keyword>
<evidence type="ECO:0000313" key="4">
    <source>
        <dbReference type="Proteomes" id="UP000421791"/>
    </source>
</evidence>
<evidence type="ECO:0000313" key="5">
    <source>
        <dbReference type="Proteomes" id="UP000440198"/>
    </source>
</evidence>
<keyword evidence="1" id="KW-0812">Transmembrane</keyword>
<dbReference type="Proteomes" id="UP000421791">
    <property type="component" value="Unassembled WGS sequence"/>
</dbReference>
<keyword evidence="1" id="KW-0472">Membrane</keyword>
<dbReference type="Proteomes" id="UP000440198">
    <property type="component" value="Unassembled WGS sequence"/>
</dbReference>
<keyword evidence="1" id="KW-1133">Transmembrane helix</keyword>
<sequence length="87" mass="9873">MALETMKISKAFAEQVAIRLPRQTLTRYAIYNTSKQVAKWIGIKLTKDTFARGVSKVIPLIGVPISTGLTYWTFKPMVNRLKKSLDE</sequence>
<dbReference type="GeneID" id="92990361"/>
<dbReference type="EMBL" id="VWAG01000017">
    <property type="protein sequence ID" value="KAA5257154.1"/>
    <property type="molecule type" value="Genomic_DNA"/>
</dbReference>
<dbReference type="AlphaFoldDB" id="A0A7J4YN52"/>
<gene>
    <name evidence="3" type="ORF">F2Z09_11055</name>
    <name evidence="2" type="ORF">F2Z22_12045</name>
</gene>